<name>A0A4Y8L1J5_9BACT</name>
<gene>
    <name evidence="14" type="primary">folK</name>
    <name evidence="14" type="ORF">E2605_11145</name>
</gene>
<evidence type="ECO:0000256" key="1">
    <source>
        <dbReference type="ARBA" id="ARBA00005051"/>
    </source>
</evidence>
<dbReference type="GO" id="GO:0003848">
    <property type="term" value="F:2-amino-4-hydroxy-6-hydroxymethyldihydropteridine diphosphokinase activity"/>
    <property type="evidence" value="ECO:0007669"/>
    <property type="project" value="UniProtKB-EC"/>
</dbReference>
<dbReference type="UniPathway" id="UPA00077">
    <property type="reaction ID" value="UER00155"/>
</dbReference>
<evidence type="ECO:0000256" key="6">
    <source>
        <dbReference type="ARBA" id="ARBA00022741"/>
    </source>
</evidence>
<dbReference type="EMBL" id="SOML01000006">
    <property type="protein sequence ID" value="TFD96141.1"/>
    <property type="molecule type" value="Genomic_DNA"/>
</dbReference>
<organism evidence="14 15">
    <name type="scientific">Dysgonomonas capnocytophagoides</name>
    <dbReference type="NCBI Taxonomy" id="45254"/>
    <lineage>
        <taxon>Bacteria</taxon>
        <taxon>Pseudomonadati</taxon>
        <taxon>Bacteroidota</taxon>
        <taxon>Bacteroidia</taxon>
        <taxon>Bacteroidales</taxon>
        <taxon>Dysgonomonadaceae</taxon>
        <taxon>Dysgonomonas</taxon>
    </lineage>
</organism>
<dbReference type="Gene3D" id="3.30.70.560">
    <property type="entry name" value="7,8-Dihydro-6-hydroxymethylpterin-pyrophosphokinase HPPK"/>
    <property type="match status" value="1"/>
</dbReference>
<dbReference type="STRING" id="1121485.GCA_000426485_00569"/>
<comment type="similarity">
    <text evidence="2">Belongs to the HPPK family.</text>
</comment>
<evidence type="ECO:0000313" key="15">
    <source>
        <dbReference type="Proteomes" id="UP000297861"/>
    </source>
</evidence>
<comment type="function">
    <text evidence="10">Catalyzes the transfer of pyrophosphate from adenosine triphosphate (ATP) to 6-hydroxymethyl-7,8-dihydropterin, an enzymatic step in folate biosynthesis pathway.</text>
</comment>
<accession>A0A4Y8L1J5</accession>
<evidence type="ECO:0000256" key="9">
    <source>
        <dbReference type="ARBA" id="ARBA00022909"/>
    </source>
</evidence>
<keyword evidence="5 14" id="KW-0808">Transferase</keyword>
<evidence type="ECO:0000256" key="4">
    <source>
        <dbReference type="ARBA" id="ARBA00016218"/>
    </source>
</evidence>
<dbReference type="SUPFAM" id="SSF55083">
    <property type="entry name" value="6-hydroxymethyl-7,8-dihydropterin pyrophosphokinase, HPPK"/>
    <property type="match status" value="1"/>
</dbReference>
<evidence type="ECO:0000256" key="3">
    <source>
        <dbReference type="ARBA" id="ARBA00013253"/>
    </source>
</evidence>
<keyword evidence="7 14" id="KW-0418">Kinase</keyword>
<evidence type="ECO:0000313" key="14">
    <source>
        <dbReference type="EMBL" id="TFD96141.1"/>
    </source>
</evidence>
<evidence type="ECO:0000256" key="12">
    <source>
        <dbReference type="ARBA" id="ARBA00033413"/>
    </source>
</evidence>
<keyword evidence="8" id="KW-0067">ATP-binding</keyword>
<dbReference type="InterPro" id="IPR035907">
    <property type="entry name" value="Hppk_sf"/>
</dbReference>
<evidence type="ECO:0000256" key="2">
    <source>
        <dbReference type="ARBA" id="ARBA00005810"/>
    </source>
</evidence>
<dbReference type="PANTHER" id="PTHR43071:SF1">
    <property type="entry name" value="2-AMINO-4-HYDROXY-6-HYDROXYMETHYLDIHYDROPTERIDINE PYROPHOSPHOKINASE"/>
    <property type="match status" value="1"/>
</dbReference>
<evidence type="ECO:0000259" key="13">
    <source>
        <dbReference type="Pfam" id="PF01288"/>
    </source>
</evidence>
<dbReference type="OrthoDB" id="9808041at2"/>
<dbReference type="RefSeq" id="WP_134436488.1">
    <property type="nucleotide sequence ID" value="NZ_SOML01000006.1"/>
</dbReference>
<keyword evidence="9" id="KW-0289">Folate biosynthesis</keyword>
<keyword evidence="15" id="KW-1185">Reference proteome</keyword>
<dbReference type="Pfam" id="PF01288">
    <property type="entry name" value="HPPK"/>
    <property type="match status" value="1"/>
</dbReference>
<protein>
    <recommendedName>
        <fullName evidence="4">2-amino-4-hydroxy-6-hydroxymethyldihydropteridine pyrophosphokinase</fullName>
        <ecNumber evidence="3">2.7.6.3</ecNumber>
    </recommendedName>
    <alternativeName>
        <fullName evidence="11">6-hydroxymethyl-7,8-dihydropterin pyrophosphokinase</fullName>
    </alternativeName>
    <alternativeName>
        <fullName evidence="12">7,8-dihydro-6-hydroxymethylpterin-pyrophosphokinase</fullName>
    </alternativeName>
</protein>
<dbReference type="Proteomes" id="UP000297861">
    <property type="component" value="Unassembled WGS sequence"/>
</dbReference>
<dbReference type="GO" id="GO:0046654">
    <property type="term" value="P:tetrahydrofolate biosynthetic process"/>
    <property type="evidence" value="ECO:0007669"/>
    <property type="project" value="UniProtKB-UniPathway"/>
</dbReference>
<dbReference type="GO" id="GO:0005524">
    <property type="term" value="F:ATP binding"/>
    <property type="evidence" value="ECO:0007669"/>
    <property type="project" value="UniProtKB-KW"/>
</dbReference>
<evidence type="ECO:0000256" key="11">
    <source>
        <dbReference type="ARBA" id="ARBA00029766"/>
    </source>
</evidence>
<reference evidence="14 15" key="1">
    <citation type="submission" date="2019-03" db="EMBL/GenBank/DDBJ databases">
        <title>San Antonio Military Medical Center submission to MRSN (WRAIR), pending publication.</title>
        <authorList>
            <person name="Blyth D.M."/>
            <person name="Mccarthy S.L."/>
            <person name="Schall S.E."/>
            <person name="Stam J.A."/>
            <person name="Ong A.C."/>
            <person name="Mcgann P.T."/>
        </authorList>
    </citation>
    <scope>NUCLEOTIDE SEQUENCE [LARGE SCALE GENOMIC DNA]</scope>
    <source>
        <strain evidence="14 15">MRSN571793</strain>
    </source>
</reference>
<comment type="caution">
    <text evidence="14">The sequence shown here is derived from an EMBL/GenBank/DDBJ whole genome shotgun (WGS) entry which is preliminary data.</text>
</comment>
<dbReference type="InterPro" id="IPR000550">
    <property type="entry name" value="Hppk"/>
</dbReference>
<dbReference type="GO" id="GO:0046656">
    <property type="term" value="P:folic acid biosynthetic process"/>
    <property type="evidence" value="ECO:0007669"/>
    <property type="project" value="UniProtKB-KW"/>
</dbReference>
<dbReference type="GO" id="GO:0016301">
    <property type="term" value="F:kinase activity"/>
    <property type="evidence" value="ECO:0007669"/>
    <property type="project" value="UniProtKB-KW"/>
</dbReference>
<comment type="pathway">
    <text evidence="1">Cofactor biosynthesis; tetrahydrofolate biosynthesis; 2-amino-4-hydroxy-6-hydroxymethyl-7,8-dihydropteridine diphosphate from 7,8-dihydroneopterin triphosphate: step 4/4.</text>
</comment>
<dbReference type="PANTHER" id="PTHR43071">
    <property type="entry name" value="2-AMINO-4-HYDROXY-6-HYDROXYMETHYLDIHYDROPTERIDINE PYROPHOSPHOKINASE"/>
    <property type="match status" value="1"/>
</dbReference>
<keyword evidence="6" id="KW-0547">Nucleotide-binding</keyword>
<proteinExistence type="inferred from homology"/>
<feature type="domain" description="7,8-dihydro-6-hydroxymethylpterin-pyrophosphokinase" evidence="13">
    <location>
        <begin position="11"/>
        <end position="140"/>
    </location>
</feature>
<dbReference type="EC" id="2.7.6.3" evidence="3"/>
<evidence type="ECO:0000256" key="10">
    <source>
        <dbReference type="ARBA" id="ARBA00029409"/>
    </source>
</evidence>
<dbReference type="CDD" id="cd00483">
    <property type="entry name" value="HPPK"/>
    <property type="match status" value="1"/>
</dbReference>
<evidence type="ECO:0000256" key="8">
    <source>
        <dbReference type="ARBA" id="ARBA00022840"/>
    </source>
</evidence>
<evidence type="ECO:0000256" key="7">
    <source>
        <dbReference type="ARBA" id="ARBA00022777"/>
    </source>
</evidence>
<dbReference type="NCBIfam" id="TIGR01498">
    <property type="entry name" value="folK"/>
    <property type="match status" value="1"/>
</dbReference>
<dbReference type="AlphaFoldDB" id="A0A4Y8L1J5"/>
<evidence type="ECO:0000256" key="5">
    <source>
        <dbReference type="ARBA" id="ARBA00022679"/>
    </source>
</evidence>
<sequence>MNKSETLHDVYLGLGSNLGDKVELLMSAVRNIQIRIGHVEALSPLYETLPEGFESDNTFVNAACLVKTKLSAEEVLECTQLIERELGRRSKSVNEVYSDRCIDIDILLYDSSIVELPHLIIPHKHLHERKFVLQPLSDIASEIVHPIIGKTIFQLNDELKSY</sequence>